<feature type="domain" description="Muconolactone isomerase" evidence="1">
    <location>
        <begin position="1"/>
        <end position="90"/>
    </location>
</feature>
<organism evidence="2 3">
    <name type="scientific">Caballeronia mineralivorans PML1(12)</name>
    <dbReference type="NCBI Taxonomy" id="908627"/>
    <lineage>
        <taxon>Bacteria</taxon>
        <taxon>Pseudomonadati</taxon>
        <taxon>Pseudomonadota</taxon>
        <taxon>Betaproteobacteria</taxon>
        <taxon>Burkholderiales</taxon>
        <taxon>Burkholderiaceae</taxon>
        <taxon>Caballeronia</taxon>
    </lineage>
</organism>
<dbReference type="EMBL" id="AEJF01000116">
    <property type="protein sequence ID" value="KLU24728.1"/>
    <property type="molecule type" value="Genomic_DNA"/>
</dbReference>
<dbReference type="Pfam" id="PF02426">
    <property type="entry name" value="MIase"/>
    <property type="match status" value="1"/>
</dbReference>
<dbReference type="Proteomes" id="UP000035963">
    <property type="component" value="Unassembled WGS sequence"/>
</dbReference>
<reference evidence="2 3" key="1">
    <citation type="journal article" date="2015" name="Genome Announc.">
        <title>Draft Genome Sequence of Burkholderia sp. Strain PML1(12), an Ectomycorrhizosphere-Inhabiting Bacterium with Effective Mineral-Weathering Ability.</title>
        <authorList>
            <person name="Uroz S."/>
            <person name="Oger P."/>
        </authorList>
    </citation>
    <scope>NUCLEOTIDE SEQUENCE [LARGE SCALE GENOMIC DNA]</scope>
    <source>
        <strain evidence="3">PML1(12)</strain>
    </source>
</reference>
<proteinExistence type="predicted"/>
<dbReference type="InterPro" id="IPR011008">
    <property type="entry name" value="Dimeric_a/b-barrel"/>
</dbReference>
<gene>
    <name evidence="2" type="ORF">EOS_18020</name>
</gene>
<dbReference type="AlphaFoldDB" id="A0A0J1FXR0"/>
<dbReference type="RefSeq" id="WP_047848035.1">
    <property type="nucleotide sequence ID" value="NZ_AEJF01000116.1"/>
</dbReference>
<sequence>MQYIVITRRRSEKFSDSEYTPERLAAETAAVRKLYGEGIVRHIWHRGDVGGACLLLEVESEDGVKSALDRLPLFGLGMQEAVSIVPLAPYRGFATE</sequence>
<dbReference type="SUPFAM" id="SSF54909">
    <property type="entry name" value="Dimeric alpha+beta barrel"/>
    <property type="match status" value="1"/>
</dbReference>
<evidence type="ECO:0000313" key="3">
    <source>
        <dbReference type="Proteomes" id="UP000035963"/>
    </source>
</evidence>
<protein>
    <recommendedName>
        <fullName evidence="1">Muconolactone isomerase domain-containing protein</fullName>
    </recommendedName>
</protein>
<keyword evidence="3" id="KW-1185">Reference proteome</keyword>
<accession>A0A0J1FXR0</accession>
<dbReference type="OrthoDB" id="121980at2"/>
<evidence type="ECO:0000313" key="2">
    <source>
        <dbReference type="EMBL" id="KLU24728.1"/>
    </source>
</evidence>
<evidence type="ECO:0000259" key="1">
    <source>
        <dbReference type="Pfam" id="PF02426"/>
    </source>
</evidence>
<name>A0A0J1FXR0_9BURK</name>
<dbReference type="Gene3D" id="3.30.70.1060">
    <property type="entry name" value="Dimeric alpha+beta barrel"/>
    <property type="match status" value="1"/>
</dbReference>
<comment type="caution">
    <text evidence="2">The sequence shown here is derived from an EMBL/GenBank/DDBJ whole genome shotgun (WGS) entry which is preliminary data.</text>
</comment>
<dbReference type="PATRIC" id="fig|908627.4.peg.4040"/>
<dbReference type="InterPro" id="IPR026029">
    <property type="entry name" value="MLI_dom"/>
</dbReference>